<dbReference type="Gene3D" id="3.40.190.10">
    <property type="entry name" value="Periplasmic binding protein-like II"/>
    <property type="match status" value="2"/>
</dbReference>
<dbReference type="Proteomes" id="UP000182938">
    <property type="component" value="Chromosome"/>
</dbReference>
<organism evidence="6 8">
    <name type="scientific">Janibacter indicus</name>
    <dbReference type="NCBI Taxonomy" id="857417"/>
    <lineage>
        <taxon>Bacteria</taxon>
        <taxon>Bacillati</taxon>
        <taxon>Actinomycetota</taxon>
        <taxon>Actinomycetes</taxon>
        <taxon>Micrococcales</taxon>
        <taxon>Intrasporangiaceae</taxon>
        <taxon>Janibacter</taxon>
    </lineage>
</organism>
<keyword evidence="4" id="KW-0804">Transcription</keyword>
<evidence type="ECO:0000256" key="3">
    <source>
        <dbReference type="ARBA" id="ARBA00023125"/>
    </source>
</evidence>
<keyword evidence="8" id="KW-1185">Reference proteome</keyword>
<protein>
    <submittedName>
        <fullName evidence="6">LysR family transcriptional regulator</fullName>
    </submittedName>
</protein>
<dbReference type="Pfam" id="PF03466">
    <property type="entry name" value="LysR_substrate"/>
    <property type="match status" value="1"/>
</dbReference>
<gene>
    <name evidence="6" type="ORF">ASJ30_14880</name>
    <name evidence="7" type="ORF">IGS73_16525</name>
</gene>
<evidence type="ECO:0000313" key="6">
    <source>
        <dbReference type="EMBL" id="APH02669.1"/>
    </source>
</evidence>
<dbReference type="Proteomes" id="UP000593998">
    <property type="component" value="Chromosome"/>
</dbReference>
<dbReference type="RefSeq" id="WP_072625807.1">
    <property type="nucleotide sequence ID" value="NZ_CP013290.1"/>
</dbReference>
<dbReference type="PROSITE" id="PS50931">
    <property type="entry name" value="HTH_LYSR"/>
    <property type="match status" value="1"/>
</dbReference>
<dbReference type="InterPro" id="IPR036390">
    <property type="entry name" value="WH_DNA-bd_sf"/>
</dbReference>
<evidence type="ECO:0000259" key="5">
    <source>
        <dbReference type="PROSITE" id="PS50931"/>
    </source>
</evidence>
<evidence type="ECO:0000256" key="2">
    <source>
        <dbReference type="ARBA" id="ARBA00023015"/>
    </source>
</evidence>
<keyword evidence="2" id="KW-0805">Transcription regulation</keyword>
<reference evidence="6 8" key="1">
    <citation type="submission" date="2015-11" db="EMBL/GenBank/DDBJ databases">
        <authorList>
            <person name="Zhang Y."/>
            <person name="Guo Z."/>
        </authorList>
    </citation>
    <scope>NUCLEOTIDE SEQUENCE [LARGE SCALE GENOMIC DNA]</scope>
    <source>
        <strain evidence="6 8">YFY001</strain>
    </source>
</reference>
<dbReference type="GO" id="GO:0003700">
    <property type="term" value="F:DNA-binding transcription factor activity"/>
    <property type="evidence" value="ECO:0007669"/>
    <property type="project" value="InterPro"/>
</dbReference>
<keyword evidence="3" id="KW-0238">DNA-binding</keyword>
<dbReference type="Pfam" id="PF00126">
    <property type="entry name" value="HTH_1"/>
    <property type="match status" value="1"/>
</dbReference>
<dbReference type="AlphaFoldDB" id="A0A1L3MK01"/>
<dbReference type="PANTHER" id="PTHR30346:SF29">
    <property type="entry name" value="LYSR SUBSTRATE-BINDING"/>
    <property type="match status" value="1"/>
</dbReference>
<accession>A0A1L3MK01</accession>
<dbReference type="GO" id="GO:0003677">
    <property type="term" value="F:DNA binding"/>
    <property type="evidence" value="ECO:0007669"/>
    <property type="project" value="UniProtKB-KW"/>
</dbReference>
<dbReference type="SUPFAM" id="SSF46785">
    <property type="entry name" value="Winged helix' DNA-binding domain"/>
    <property type="match status" value="1"/>
</dbReference>
<dbReference type="EMBL" id="CP062789">
    <property type="protein sequence ID" value="QOK22640.1"/>
    <property type="molecule type" value="Genomic_DNA"/>
</dbReference>
<evidence type="ECO:0000256" key="1">
    <source>
        <dbReference type="ARBA" id="ARBA00009437"/>
    </source>
</evidence>
<dbReference type="PANTHER" id="PTHR30346">
    <property type="entry name" value="TRANSCRIPTIONAL DUAL REGULATOR HCAR-RELATED"/>
    <property type="match status" value="1"/>
</dbReference>
<dbReference type="InterPro" id="IPR005119">
    <property type="entry name" value="LysR_subst-bd"/>
</dbReference>
<dbReference type="SUPFAM" id="SSF53850">
    <property type="entry name" value="Periplasmic binding protein-like II"/>
    <property type="match status" value="1"/>
</dbReference>
<dbReference type="InterPro" id="IPR000847">
    <property type="entry name" value="LysR_HTH_N"/>
</dbReference>
<dbReference type="KEGG" id="jte:ASJ30_14880"/>
<evidence type="ECO:0000313" key="7">
    <source>
        <dbReference type="EMBL" id="QOK22640.1"/>
    </source>
</evidence>
<evidence type="ECO:0000313" key="9">
    <source>
        <dbReference type="Proteomes" id="UP000593998"/>
    </source>
</evidence>
<feature type="domain" description="HTH lysR-type" evidence="5">
    <location>
        <begin position="2"/>
        <end position="59"/>
    </location>
</feature>
<evidence type="ECO:0000313" key="8">
    <source>
        <dbReference type="Proteomes" id="UP000182938"/>
    </source>
</evidence>
<dbReference type="InterPro" id="IPR036388">
    <property type="entry name" value="WH-like_DNA-bd_sf"/>
</dbReference>
<comment type="similarity">
    <text evidence="1">Belongs to the LysR transcriptional regulatory family.</text>
</comment>
<evidence type="ECO:0000256" key="4">
    <source>
        <dbReference type="ARBA" id="ARBA00023163"/>
    </source>
</evidence>
<sequence length="300" mass="32250">MVDAHRLRTFLSVMASGSVNAAAGHLGYSPSAVSQQIAALQKETGLTLFTRHGRGIEPTPAAHTLAAESEQLMTELKRVDAVVDDLREGSTGSLAIGYFASAGYRWMPQLAKRLQAKMPELTLQMVLTEGYPRGEAPIVDIDVVPADPTTSVRAGHLVTPLMTDHFVALVPADHKLAARRRVEMAELADSSWISNDISAGITQDMVDRACRAAGFRPRYTVEAQDHYTATAFVAAGVGITVLPDLASRSIPKSVRRLRLTNPNPVRDIVALTAPVARSNEAAKLAVDLLQQIAAASARRR</sequence>
<name>A0A1L3MK01_9MICO</name>
<dbReference type="EMBL" id="CP013290">
    <property type="protein sequence ID" value="APH02669.1"/>
    <property type="molecule type" value="Genomic_DNA"/>
</dbReference>
<dbReference type="Gene3D" id="1.10.10.10">
    <property type="entry name" value="Winged helix-like DNA-binding domain superfamily/Winged helix DNA-binding domain"/>
    <property type="match status" value="1"/>
</dbReference>
<reference evidence="7 9" key="2">
    <citation type="submission" date="2020-10" db="EMBL/GenBank/DDBJ databases">
        <title>Janibacter indicus TT2 genome sequence.</title>
        <authorList>
            <person name="Lee K."/>
            <person name="Ganzorig M."/>
        </authorList>
    </citation>
    <scope>NUCLEOTIDE SEQUENCE [LARGE SCALE GENOMIC DNA]</scope>
    <source>
        <strain evidence="7 9">TT2</strain>
    </source>
</reference>
<dbReference type="GO" id="GO:0032993">
    <property type="term" value="C:protein-DNA complex"/>
    <property type="evidence" value="ECO:0007669"/>
    <property type="project" value="TreeGrafter"/>
</dbReference>
<proteinExistence type="inferred from homology"/>